<name>A0A8H3EJC2_9LECA</name>
<dbReference type="PANTHER" id="PTHR35596">
    <property type="entry name" value="DUF2263 DOMAIN-CONTAINING PROTEIN"/>
    <property type="match status" value="1"/>
</dbReference>
<sequence length="294" mass="32614">MPQAKAKPSEIASEAKKTYTPYIQSQLPQFPPISISYPDSSKFHLNPRAGYGHKLRVAVISGDPVDAALDWDESNFKATGSSKQLGAIPVVNMANEKRAGGDWESGLIAPEECLCRRSNLAKVLTTPSHASAQVPHYPIRTTGGIYSPHVVVFRSGADKNYSMWKDWKVLPIISVAPIRRPKLDESGADYSFSQERELMKEKLRTVLRIAALRQHPDLCIGSFGVGFGFRNPAVQVASMWRELLFCENEFQGAFSNIVFVLENASNSCSKSGLSDLEVFKREFDPSNVIKTSYR</sequence>
<keyword evidence="3" id="KW-1185">Reference proteome</keyword>
<protein>
    <recommendedName>
        <fullName evidence="1">Microbial-type PARG catalytic domain-containing protein</fullName>
    </recommendedName>
</protein>
<feature type="domain" description="Microbial-type PARG catalytic" evidence="1">
    <location>
        <begin position="76"/>
        <end position="154"/>
    </location>
</feature>
<dbReference type="Proteomes" id="UP000664534">
    <property type="component" value="Unassembled WGS sequence"/>
</dbReference>
<dbReference type="AlphaFoldDB" id="A0A8H3EJC2"/>
<dbReference type="NCBIfam" id="TIGR02452">
    <property type="entry name" value="TIGR02452 family protein"/>
    <property type="match status" value="1"/>
</dbReference>
<dbReference type="Pfam" id="PF10021">
    <property type="entry name" value="PARG_cat_microb"/>
    <property type="match status" value="1"/>
</dbReference>
<dbReference type="Gene3D" id="3.40.220.10">
    <property type="entry name" value="Leucine Aminopeptidase, subunit E, domain 1"/>
    <property type="match status" value="1"/>
</dbReference>
<dbReference type="OrthoDB" id="2440523at2759"/>
<proteinExistence type="predicted"/>
<dbReference type="InterPro" id="IPR043472">
    <property type="entry name" value="Macro_dom-like"/>
</dbReference>
<accession>A0A8H3EJC2</accession>
<evidence type="ECO:0000313" key="2">
    <source>
        <dbReference type="EMBL" id="CAF9906837.1"/>
    </source>
</evidence>
<gene>
    <name evidence="2" type="ORF">IMSHALPRED_005368</name>
</gene>
<evidence type="ECO:0000259" key="1">
    <source>
        <dbReference type="Pfam" id="PF10021"/>
    </source>
</evidence>
<comment type="caution">
    <text evidence="2">The sequence shown here is derived from an EMBL/GenBank/DDBJ whole genome shotgun (WGS) entry which is preliminary data.</text>
</comment>
<dbReference type="PANTHER" id="PTHR35596:SF2">
    <property type="entry name" value="MICROBIAL-TYPE PARG CATALYTIC DOMAIN-CONTAINING PROTEIN"/>
    <property type="match status" value="1"/>
</dbReference>
<dbReference type="EMBL" id="CAJPDT010000003">
    <property type="protein sequence ID" value="CAF9906837.1"/>
    <property type="molecule type" value="Genomic_DNA"/>
</dbReference>
<reference evidence="2" key="1">
    <citation type="submission" date="2021-03" db="EMBL/GenBank/DDBJ databases">
        <authorList>
            <person name="Tagirdzhanova G."/>
        </authorList>
    </citation>
    <scope>NUCLEOTIDE SEQUENCE</scope>
</reference>
<evidence type="ECO:0000313" key="3">
    <source>
        <dbReference type="Proteomes" id="UP000664534"/>
    </source>
</evidence>
<dbReference type="InterPro" id="IPR012664">
    <property type="entry name" value="CHP02452"/>
</dbReference>
<organism evidence="2 3">
    <name type="scientific">Imshaugia aleurites</name>
    <dbReference type="NCBI Taxonomy" id="172621"/>
    <lineage>
        <taxon>Eukaryota</taxon>
        <taxon>Fungi</taxon>
        <taxon>Dikarya</taxon>
        <taxon>Ascomycota</taxon>
        <taxon>Pezizomycotina</taxon>
        <taxon>Lecanoromycetes</taxon>
        <taxon>OSLEUM clade</taxon>
        <taxon>Lecanoromycetidae</taxon>
        <taxon>Lecanorales</taxon>
        <taxon>Lecanorineae</taxon>
        <taxon>Parmeliaceae</taxon>
        <taxon>Imshaugia</taxon>
    </lineage>
</organism>
<dbReference type="InterPro" id="IPR019261">
    <property type="entry name" value="PARG_cat_microbial"/>
</dbReference>